<name>A0A1F5L4U6_PENAI</name>
<organism evidence="2 3">
    <name type="scientific">Penicillium arizonense</name>
    <dbReference type="NCBI Taxonomy" id="1835702"/>
    <lineage>
        <taxon>Eukaryota</taxon>
        <taxon>Fungi</taxon>
        <taxon>Dikarya</taxon>
        <taxon>Ascomycota</taxon>
        <taxon>Pezizomycotina</taxon>
        <taxon>Eurotiomycetes</taxon>
        <taxon>Eurotiomycetidae</taxon>
        <taxon>Eurotiales</taxon>
        <taxon>Aspergillaceae</taxon>
        <taxon>Penicillium</taxon>
    </lineage>
</organism>
<dbReference type="AlphaFoldDB" id="A0A1F5L4U6"/>
<accession>A0A1F5L4U6</accession>
<dbReference type="RefSeq" id="XP_022483699.1">
    <property type="nucleotide sequence ID" value="XM_022636512.1"/>
</dbReference>
<gene>
    <name evidence="2" type="ORF">PENARI_c031G10246</name>
</gene>
<dbReference type="OrthoDB" id="197676at2759"/>
<proteinExistence type="predicted"/>
<dbReference type="Proteomes" id="UP000177622">
    <property type="component" value="Unassembled WGS sequence"/>
</dbReference>
<dbReference type="GeneID" id="34581246"/>
<protein>
    <submittedName>
        <fullName evidence="2">Uncharacterized protein</fullName>
    </submittedName>
</protein>
<evidence type="ECO:0000313" key="2">
    <source>
        <dbReference type="EMBL" id="OGE48243.1"/>
    </source>
</evidence>
<feature type="region of interest" description="Disordered" evidence="1">
    <location>
        <begin position="59"/>
        <end position="147"/>
    </location>
</feature>
<comment type="caution">
    <text evidence="2">The sequence shown here is derived from an EMBL/GenBank/DDBJ whole genome shotgun (WGS) entry which is preliminary data.</text>
</comment>
<keyword evidence="3" id="KW-1185">Reference proteome</keyword>
<evidence type="ECO:0000313" key="3">
    <source>
        <dbReference type="Proteomes" id="UP000177622"/>
    </source>
</evidence>
<evidence type="ECO:0000256" key="1">
    <source>
        <dbReference type="SAM" id="MobiDB-lite"/>
    </source>
</evidence>
<feature type="compositionally biased region" description="Low complexity" evidence="1">
    <location>
        <begin position="77"/>
        <end position="117"/>
    </location>
</feature>
<dbReference type="EMBL" id="LXJU01000031">
    <property type="protein sequence ID" value="OGE48243.1"/>
    <property type="molecule type" value="Genomic_DNA"/>
</dbReference>
<reference evidence="2 3" key="1">
    <citation type="journal article" date="2016" name="Sci. Rep.">
        <title>Penicillium arizonense, a new, genome sequenced fungal species, reveals a high chemical diversity in secreted metabolites.</title>
        <authorList>
            <person name="Grijseels S."/>
            <person name="Nielsen J.C."/>
            <person name="Randelovic M."/>
            <person name="Nielsen J."/>
            <person name="Nielsen K.F."/>
            <person name="Workman M."/>
            <person name="Frisvad J.C."/>
        </authorList>
    </citation>
    <scope>NUCLEOTIDE SEQUENCE [LARGE SCALE GENOMIC DNA]</scope>
    <source>
        <strain evidence="2 3">CBS 141311</strain>
    </source>
</reference>
<sequence length="147" mass="15820">MAGFSAAGHLAAVMDVYEWTISYFLARSTVHIQEPRLTNSFILPSSRLPTIPVAFANPPPNMPVPTAELFDKQNEANGTNSTTNGHSNSTTEQNSNESYFTSTGGAPAASGSSAQNGESGRALTREEADRLYEERMEEEYAKRDGGA</sequence>
<feature type="compositionally biased region" description="Basic and acidic residues" evidence="1">
    <location>
        <begin position="123"/>
        <end position="147"/>
    </location>
</feature>